<dbReference type="RefSeq" id="WP_342158310.1">
    <property type="nucleotide sequence ID" value="NZ_JBCDNA010000001.1"/>
</dbReference>
<dbReference type="InterPro" id="IPR045857">
    <property type="entry name" value="O16G_dom_2"/>
</dbReference>
<keyword evidence="4" id="KW-1185">Reference proteome</keyword>
<dbReference type="SUPFAM" id="SSF51445">
    <property type="entry name" value="(Trans)glycosidases"/>
    <property type="match status" value="1"/>
</dbReference>
<evidence type="ECO:0000313" key="3">
    <source>
        <dbReference type="EMBL" id="MEL4454701.1"/>
    </source>
</evidence>
<keyword evidence="3" id="KW-0326">Glycosidase</keyword>
<sequence>MIKESDHLNTSDDFNGVMLNAYPDSIGQNLHDLTCMLKMPEFKNVFSFLYILPTFFNSDLDRGFSIVDYNLNSDLVRQEDLKALEDLNIGLKFDIVLNHLSVGSPQFKSILDSGKQSEYLNFFIDWNAFWEGNGEMGKDGVIIPHEKFLNKLFMRKSGLPVLKVLFPDGTEKPYWNTFYQDISYTKLTQSDLNNLGDLSQEQIEFIISKVNTAIEQKQDFNTIDFEDFNHLKDNVLKIVYRNRSYLGQMDVNAKSQLVWDFYEETLSKLKNYGGQIVRLDAFAYLHKKVGASNFFNKPGTWHYLERINQIAVKNKLILLPEIHAEYGMGLHDDVARKGYRIYDFFLPGLMIYAIENGTSKALLTWAREIISKGYKTVNMLGCHDGIPVLDLKGKEVNGIFNKGLLNDADIEGLMKTIIERGGRVKNLYDSSGQKISYYQVNATFFSALGEDERKLLLARAIQMFMPGIPQVWYLDLFAGKNDDQAADKGGDSGHKEINRSTLNMQEVRSGLQKDIVLKQLDMMRLRNTSKAFLGTVNINETSGSDINIEWVNQNDKALLYANLKTFEISISYTQNGSMKSMNFLNP</sequence>
<organism evidence="3 4">
    <name type="scientific">Lutimonas vermicola</name>
    <dbReference type="NCBI Taxonomy" id="414288"/>
    <lineage>
        <taxon>Bacteria</taxon>
        <taxon>Pseudomonadati</taxon>
        <taxon>Bacteroidota</taxon>
        <taxon>Flavobacteriia</taxon>
        <taxon>Flavobacteriales</taxon>
        <taxon>Flavobacteriaceae</taxon>
        <taxon>Lutimonas</taxon>
    </lineage>
</organism>
<keyword evidence="3" id="KW-0378">Hydrolase</keyword>
<dbReference type="InterPro" id="IPR017853">
    <property type="entry name" value="GH"/>
</dbReference>
<proteinExistence type="predicted"/>
<dbReference type="PANTHER" id="PTHR38784">
    <property type="entry name" value="SUCROSE PHOSPHORYLASE"/>
    <property type="match status" value="1"/>
</dbReference>
<gene>
    <name evidence="3" type="ORF">AABB81_02245</name>
</gene>
<keyword evidence="2" id="KW-0808">Transferase</keyword>
<dbReference type="Proteomes" id="UP001474120">
    <property type="component" value="Unassembled WGS sequence"/>
</dbReference>
<dbReference type="PANTHER" id="PTHR38784:SF1">
    <property type="entry name" value="SUCROSE PHOSPHORYLASE"/>
    <property type="match status" value="1"/>
</dbReference>
<name>A0ABU9KWY2_9FLAO</name>
<evidence type="ECO:0000256" key="2">
    <source>
        <dbReference type="ARBA" id="ARBA00022679"/>
    </source>
</evidence>
<dbReference type="EMBL" id="JBCDNA010000001">
    <property type="protein sequence ID" value="MEL4454701.1"/>
    <property type="molecule type" value="Genomic_DNA"/>
</dbReference>
<reference evidence="3 4" key="1">
    <citation type="submission" date="2024-04" db="EMBL/GenBank/DDBJ databases">
        <title>whole genome sequencing of Lutimonas vermicola strain IMCC1616.</title>
        <authorList>
            <person name="Bae S.S."/>
        </authorList>
    </citation>
    <scope>NUCLEOTIDE SEQUENCE [LARGE SCALE GENOMIC DNA]</scope>
    <source>
        <strain evidence="3 4">IMCC1616</strain>
    </source>
</reference>
<evidence type="ECO:0000256" key="1">
    <source>
        <dbReference type="ARBA" id="ARBA00022676"/>
    </source>
</evidence>
<comment type="caution">
    <text evidence="3">The sequence shown here is derived from an EMBL/GenBank/DDBJ whole genome shotgun (WGS) entry which is preliminary data.</text>
</comment>
<dbReference type="Gene3D" id="3.90.400.10">
    <property type="entry name" value="Oligo-1,6-glucosidase, Domain 2"/>
    <property type="match status" value="1"/>
</dbReference>
<evidence type="ECO:0000313" key="4">
    <source>
        <dbReference type="Proteomes" id="UP001474120"/>
    </source>
</evidence>
<keyword evidence="1" id="KW-0328">Glycosyltransferase</keyword>
<dbReference type="Gene3D" id="3.20.20.80">
    <property type="entry name" value="Glycosidases"/>
    <property type="match status" value="1"/>
</dbReference>
<dbReference type="GO" id="GO:0016798">
    <property type="term" value="F:hydrolase activity, acting on glycosyl bonds"/>
    <property type="evidence" value="ECO:0007669"/>
    <property type="project" value="UniProtKB-KW"/>
</dbReference>
<protein>
    <submittedName>
        <fullName evidence="3">Glycosidase</fullName>
    </submittedName>
</protein>
<accession>A0ABU9KWY2</accession>